<dbReference type="EMBL" id="JANAVB010028620">
    <property type="protein sequence ID" value="KAJ6815696.1"/>
    <property type="molecule type" value="Genomic_DNA"/>
</dbReference>
<organism evidence="1 2">
    <name type="scientific">Iris pallida</name>
    <name type="common">Sweet iris</name>
    <dbReference type="NCBI Taxonomy" id="29817"/>
    <lineage>
        <taxon>Eukaryota</taxon>
        <taxon>Viridiplantae</taxon>
        <taxon>Streptophyta</taxon>
        <taxon>Embryophyta</taxon>
        <taxon>Tracheophyta</taxon>
        <taxon>Spermatophyta</taxon>
        <taxon>Magnoliopsida</taxon>
        <taxon>Liliopsida</taxon>
        <taxon>Asparagales</taxon>
        <taxon>Iridaceae</taxon>
        <taxon>Iridoideae</taxon>
        <taxon>Irideae</taxon>
        <taxon>Iris</taxon>
    </lineage>
</organism>
<sequence length="109" mass="12376">MMVAVNGKEWQCCGAGRERRLWLAVGRGWPRWRCGGVKGQRLRIWLMAMVRAVGLGFGLVLSDWIVYRHVESCPTEKGQYCICKIVDGKRGHGHGQDAHFCEEFVDAKI</sequence>
<proteinExistence type="predicted"/>
<protein>
    <submittedName>
        <fullName evidence="1">Leucine-rich repeat extensin-like protein 3</fullName>
    </submittedName>
</protein>
<keyword evidence="2" id="KW-1185">Reference proteome</keyword>
<dbReference type="Proteomes" id="UP001140949">
    <property type="component" value="Unassembled WGS sequence"/>
</dbReference>
<evidence type="ECO:0000313" key="2">
    <source>
        <dbReference type="Proteomes" id="UP001140949"/>
    </source>
</evidence>
<accession>A0AAX6FH10</accession>
<name>A0AAX6FH10_IRIPA</name>
<dbReference type="AlphaFoldDB" id="A0AAX6FH10"/>
<reference evidence="1" key="1">
    <citation type="journal article" date="2023" name="GigaByte">
        <title>Genome assembly of the bearded iris, Iris pallida Lam.</title>
        <authorList>
            <person name="Bruccoleri R.E."/>
            <person name="Oakeley E.J."/>
            <person name="Faust A.M.E."/>
            <person name="Altorfer M."/>
            <person name="Dessus-Babus S."/>
            <person name="Burckhardt D."/>
            <person name="Oertli M."/>
            <person name="Naumann U."/>
            <person name="Petersen F."/>
            <person name="Wong J."/>
        </authorList>
    </citation>
    <scope>NUCLEOTIDE SEQUENCE</scope>
    <source>
        <strain evidence="1">GSM-AAB239-AS_SAM_17_03QT</strain>
    </source>
</reference>
<comment type="caution">
    <text evidence="1">The sequence shown here is derived from an EMBL/GenBank/DDBJ whole genome shotgun (WGS) entry which is preliminary data.</text>
</comment>
<gene>
    <name evidence="1" type="ORF">M6B38_132505</name>
</gene>
<evidence type="ECO:0000313" key="1">
    <source>
        <dbReference type="EMBL" id="KAJ6815696.1"/>
    </source>
</evidence>
<reference evidence="1" key="2">
    <citation type="submission" date="2023-04" db="EMBL/GenBank/DDBJ databases">
        <authorList>
            <person name="Bruccoleri R.E."/>
            <person name="Oakeley E.J."/>
            <person name="Faust A.-M."/>
            <person name="Dessus-Babus S."/>
            <person name="Altorfer M."/>
            <person name="Burckhardt D."/>
            <person name="Oertli M."/>
            <person name="Naumann U."/>
            <person name="Petersen F."/>
            <person name="Wong J."/>
        </authorList>
    </citation>
    <scope>NUCLEOTIDE SEQUENCE</scope>
    <source>
        <strain evidence="1">GSM-AAB239-AS_SAM_17_03QT</strain>
        <tissue evidence="1">Leaf</tissue>
    </source>
</reference>